<reference evidence="1" key="1">
    <citation type="submission" date="2016-10" db="EMBL/GenBank/DDBJ databases">
        <authorList>
            <person name="Varghese N."/>
            <person name="Submissions S."/>
        </authorList>
    </citation>
    <scope>NUCLEOTIDE SEQUENCE [LARGE SCALE GENOMIC DNA]</scope>
    <source>
        <strain evidence="1">DSM 22082</strain>
    </source>
</reference>
<dbReference type="InterPro" id="IPR024479">
    <property type="entry name" value="DUF3866"/>
</dbReference>
<evidence type="ECO:0000313" key="1">
    <source>
        <dbReference type="EMBL" id="SDT15733.1"/>
    </source>
</evidence>
<evidence type="ECO:0008006" key="3">
    <source>
        <dbReference type="Google" id="ProtNLM"/>
    </source>
</evidence>
<evidence type="ECO:0000313" key="2">
    <source>
        <dbReference type="Proteomes" id="UP000199700"/>
    </source>
</evidence>
<accession>A0A1H1Y2W9</accession>
<dbReference type="AlphaFoldDB" id="A0A1H1Y2W9"/>
<name>A0A1H1Y2W9_BRESA</name>
<keyword evidence="2" id="KW-1185">Reference proteome</keyword>
<protein>
    <recommendedName>
        <fullName evidence="3">DUF3866 domain-containing protein</fullName>
    </recommendedName>
</protein>
<sequence length="366" mass="37955">MTTIRSTRPGYTEVEADIDQALPGTTITHIRAIAYTEVVGNPQLGDTILVNVSALAKRLGTGGFGLVVALPDALPTDPPEGPGHLVKDRYSPLQTMVLGVDDQESEHHETLANEESLDEMPVLAADLHSSLPAIIAGVRMVDPELRIAYVLSDGAALPARFSQAVAGLKDAGWLQGTISTGQSWGADLEAVTIHTGLLAAKHVLGADIAIVAQGPGNLGTGTKYGFSGLVTGEHLNAAALLGGTPIGVLRMSNADARGRHFGVSHHSLTSLTEIARPGMTIPVPDFSTLAEADRREMDTDPAAVAEVVAAQLPMLHMHEQVDVGLDGLWAGLKSSPVGLSTMGRRLPADAAAFLAAAAAGRLAAEI</sequence>
<proteinExistence type="predicted"/>
<dbReference type="EMBL" id="LT629739">
    <property type="protein sequence ID" value="SDT15733.1"/>
    <property type="molecule type" value="Genomic_DNA"/>
</dbReference>
<gene>
    <name evidence="1" type="ORF">SAMN04489751_3941</name>
</gene>
<dbReference type="STRING" id="629680.SAMN04489751_3941"/>
<dbReference type="Proteomes" id="UP000199700">
    <property type="component" value="Chromosome"/>
</dbReference>
<organism evidence="1 2">
    <name type="scientific">Brevibacterium sandarakinum</name>
    <dbReference type="NCBI Taxonomy" id="629680"/>
    <lineage>
        <taxon>Bacteria</taxon>
        <taxon>Bacillati</taxon>
        <taxon>Actinomycetota</taxon>
        <taxon>Actinomycetes</taxon>
        <taxon>Micrococcales</taxon>
        <taxon>Brevibacteriaceae</taxon>
        <taxon>Brevibacterium</taxon>
    </lineage>
</organism>
<dbReference type="Pfam" id="PF12982">
    <property type="entry name" value="DUF3866"/>
    <property type="match status" value="1"/>
</dbReference>